<evidence type="ECO:0000256" key="5">
    <source>
        <dbReference type="ARBA" id="ARBA00013143"/>
    </source>
</evidence>
<dbReference type="InterPro" id="IPR006139">
    <property type="entry name" value="D-isomer_2_OHA_DH_cat_dom"/>
</dbReference>
<dbReference type="NCBIfam" id="NF008759">
    <property type="entry name" value="PRK11790.1"/>
    <property type="match status" value="1"/>
</dbReference>
<dbReference type="PANTHER" id="PTHR43761">
    <property type="entry name" value="D-ISOMER SPECIFIC 2-HYDROXYACID DEHYDROGENASE FAMILY PROTEIN (AFU_ORTHOLOGUE AFUA_1G13630)"/>
    <property type="match status" value="1"/>
</dbReference>
<evidence type="ECO:0000313" key="14">
    <source>
        <dbReference type="EMBL" id="MFC4727913.1"/>
    </source>
</evidence>
<dbReference type="InterPro" id="IPR054480">
    <property type="entry name" value="AHAS_small-like_ACT"/>
</dbReference>
<dbReference type="InterPro" id="IPR050418">
    <property type="entry name" value="D-iso_2-hydroxyacid_DH_PdxB"/>
</dbReference>
<evidence type="ECO:0000256" key="7">
    <source>
        <dbReference type="ARBA" id="ARBA00023002"/>
    </source>
</evidence>
<evidence type="ECO:0000256" key="3">
    <source>
        <dbReference type="ARBA" id="ARBA00005854"/>
    </source>
</evidence>
<dbReference type="SUPFAM" id="SSF51735">
    <property type="entry name" value="NAD(P)-binding Rossmann-fold domains"/>
    <property type="match status" value="1"/>
</dbReference>
<keyword evidence="7 12" id="KW-0560">Oxidoreductase</keyword>
<dbReference type="PANTHER" id="PTHR43761:SF1">
    <property type="entry name" value="D-ISOMER SPECIFIC 2-HYDROXYACID DEHYDROGENASE CATALYTIC DOMAIN-CONTAINING PROTEIN-RELATED"/>
    <property type="match status" value="1"/>
</dbReference>
<dbReference type="CDD" id="cd04901">
    <property type="entry name" value="ACT_3PGDH"/>
    <property type="match status" value="1"/>
</dbReference>
<dbReference type="InterPro" id="IPR029753">
    <property type="entry name" value="D-isomer_DH_CS"/>
</dbReference>
<dbReference type="PROSITE" id="PS00670">
    <property type="entry name" value="D_2_HYDROXYACID_DH_2"/>
    <property type="match status" value="1"/>
</dbReference>
<dbReference type="PROSITE" id="PS51671">
    <property type="entry name" value="ACT"/>
    <property type="match status" value="1"/>
</dbReference>
<dbReference type="Proteomes" id="UP001595892">
    <property type="component" value="Unassembled WGS sequence"/>
</dbReference>
<comment type="similarity">
    <text evidence="3 12">Belongs to the D-isomer specific 2-hydroxyacid dehydrogenase family.</text>
</comment>
<dbReference type="Pfam" id="PF00389">
    <property type="entry name" value="2-Hacid_dh"/>
    <property type="match status" value="1"/>
</dbReference>
<reference evidence="15" key="1">
    <citation type="journal article" date="2019" name="Int. J. Syst. Evol. Microbiol.">
        <title>The Global Catalogue of Microorganisms (GCM) 10K type strain sequencing project: providing services to taxonomists for standard genome sequencing and annotation.</title>
        <authorList>
            <consortium name="The Broad Institute Genomics Platform"/>
            <consortium name="The Broad Institute Genome Sequencing Center for Infectious Disease"/>
            <person name="Wu L."/>
            <person name="Ma J."/>
        </authorList>
    </citation>
    <scope>NUCLEOTIDE SEQUENCE [LARGE SCALE GENOMIC DNA]</scope>
    <source>
        <strain evidence="15">CGMCC 1.13574</strain>
    </source>
</reference>
<evidence type="ECO:0000256" key="8">
    <source>
        <dbReference type="ARBA" id="ARBA00023027"/>
    </source>
</evidence>
<evidence type="ECO:0000256" key="4">
    <source>
        <dbReference type="ARBA" id="ARBA00013001"/>
    </source>
</evidence>
<dbReference type="EC" id="1.1.1.399" evidence="4"/>
<dbReference type="Pfam" id="PF22629">
    <property type="entry name" value="ACT_AHAS_ss"/>
    <property type="match status" value="1"/>
</dbReference>
<dbReference type="InterPro" id="IPR006140">
    <property type="entry name" value="D-isomer_DH_NAD-bd"/>
</dbReference>
<proteinExistence type="inferred from homology"/>
<comment type="catalytic activity">
    <reaction evidence="10">
        <text>(R)-2-hydroxyglutarate + NAD(+) = 2-oxoglutarate + NADH + H(+)</text>
        <dbReference type="Rhea" id="RHEA:49612"/>
        <dbReference type="ChEBI" id="CHEBI:15378"/>
        <dbReference type="ChEBI" id="CHEBI:15801"/>
        <dbReference type="ChEBI" id="CHEBI:16810"/>
        <dbReference type="ChEBI" id="CHEBI:57540"/>
        <dbReference type="ChEBI" id="CHEBI:57945"/>
        <dbReference type="EC" id="1.1.1.399"/>
    </reaction>
</comment>
<dbReference type="InterPro" id="IPR045865">
    <property type="entry name" value="ACT-like_dom_sf"/>
</dbReference>
<comment type="caution">
    <text evidence="14">The sequence shown here is derived from an EMBL/GenBank/DDBJ whole genome shotgun (WGS) entry which is preliminary data.</text>
</comment>
<dbReference type="Pfam" id="PF02826">
    <property type="entry name" value="2-Hacid_dh_C"/>
    <property type="match status" value="1"/>
</dbReference>
<feature type="domain" description="ACT" evidence="13">
    <location>
        <begin position="340"/>
        <end position="411"/>
    </location>
</feature>
<evidence type="ECO:0000313" key="15">
    <source>
        <dbReference type="Proteomes" id="UP001595892"/>
    </source>
</evidence>
<evidence type="ECO:0000256" key="10">
    <source>
        <dbReference type="ARBA" id="ARBA00048126"/>
    </source>
</evidence>
<dbReference type="InterPro" id="IPR029752">
    <property type="entry name" value="D-isomer_DH_CS1"/>
</dbReference>
<dbReference type="InterPro" id="IPR036291">
    <property type="entry name" value="NAD(P)-bd_dom_sf"/>
</dbReference>
<dbReference type="RefSeq" id="WP_377003919.1">
    <property type="nucleotide sequence ID" value="NZ_JBHSGG010000017.1"/>
</dbReference>
<dbReference type="SUPFAM" id="SSF52283">
    <property type="entry name" value="Formate/glycerate dehydrogenase catalytic domain-like"/>
    <property type="match status" value="1"/>
</dbReference>
<comment type="function">
    <text evidence="1">Catalyzes the reversible oxidation of 3-phospho-D-glycerate to 3-phosphonooxypyruvate, the first step of the phosphorylated L-serine biosynthesis pathway. Also catalyzes the reversible oxidation of 2-hydroxyglutarate to 2-oxoglutarate.</text>
</comment>
<keyword evidence="15" id="KW-1185">Reference proteome</keyword>
<keyword evidence="8" id="KW-0520">NAD</keyword>
<dbReference type="PROSITE" id="PS00065">
    <property type="entry name" value="D_2_HYDROXYACID_DH_1"/>
    <property type="match status" value="1"/>
</dbReference>
<dbReference type="EC" id="1.1.1.95" evidence="5"/>
<accession>A0ABV9NLD5</accession>
<comment type="catalytic activity">
    <reaction evidence="11">
        <text>(2R)-3-phosphoglycerate + NAD(+) = 3-phosphooxypyruvate + NADH + H(+)</text>
        <dbReference type="Rhea" id="RHEA:12641"/>
        <dbReference type="ChEBI" id="CHEBI:15378"/>
        <dbReference type="ChEBI" id="CHEBI:18110"/>
        <dbReference type="ChEBI" id="CHEBI:57540"/>
        <dbReference type="ChEBI" id="CHEBI:57945"/>
        <dbReference type="ChEBI" id="CHEBI:58272"/>
        <dbReference type="EC" id="1.1.1.95"/>
    </reaction>
</comment>
<dbReference type="Gene3D" id="3.40.50.720">
    <property type="entry name" value="NAD(P)-binding Rossmann-like Domain"/>
    <property type="match status" value="2"/>
</dbReference>
<evidence type="ECO:0000256" key="6">
    <source>
        <dbReference type="ARBA" id="ARBA00021582"/>
    </source>
</evidence>
<dbReference type="EMBL" id="JBHSGG010000017">
    <property type="protein sequence ID" value="MFC4727913.1"/>
    <property type="molecule type" value="Genomic_DNA"/>
</dbReference>
<evidence type="ECO:0000259" key="13">
    <source>
        <dbReference type="PROSITE" id="PS51671"/>
    </source>
</evidence>
<dbReference type="GO" id="GO:0004617">
    <property type="term" value="F:phosphoglycerate dehydrogenase activity"/>
    <property type="evidence" value="ECO:0007669"/>
    <property type="project" value="UniProtKB-EC"/>
</dbReference>
<evidence type="ECO:0000256" key="1">
    <source>
        <dbReference type="ARBA" id="ARBA00003800"/>
    </source>
</evidence>
<comment type="pathway">
    <text evidence="2">Amino-acid biosynthesis; L-serine biosynthesis; L-serine from 3-phospho-D-glycerate: step 1/3.</text>
</comment>
<evidence type="ECO:0000256" key="12">
    <source>
        <dbReference type="RuleBase" id="RU003719"/>
    </source>
</evidence>
<protein>
    <recommendedName>
        <fullName evidence="6">D-3-phosphoglycerate dehydrogenase</fullName>
        <ecNumber evidence="4">1.1.1.399</ecNumber>
        <ecNumber evidence="5">1.1.1.95</ecNumber>
    </recommendedName>
    <alternativeName>
        <fullName evidence="9">2-oxoglutarate reductase</fullName>
    </alternativeName>
</protein>
<dbReference type="CDD" id="cd12176">
    <property type="entry name" value="PGDH_3"/>
    <property type="match status" value="1"/>
</dbReference>
<organism evidence="14 15">
    <name type="scientific">Coralloluteibacterium thermophilum</name>
    <dbReference type="NCBI Taxonomy" id="2707049"/>
    <lineage>
        <taxon>Bacteria</taxon>
        <taxon>Pseudomonadati</taxon>
        <taxon>Pseudomonadota</taxon>
        <taxon>Gammaproteobacteria</taxon>
        <taxon>Lysobacterales</taxon>
        <taxon>Lysobacteraceae</taxon>
        <taxon>Coralloluteibacterium</taxon>
    </lineage>
</organism>
<sequence length="411" mass="43498">MRRTSFPKSEIKVLLLEGVSASAVEAFRSAGYTRIERHEKALEPAALHAALADTHILGIRSRTQLDAAALDAAPRLIAAGCFCIGTNQVDLAHAQRAGIPVFNAPYSNTRSVAELVIAEIIMLLRRIPEKNALCHRGGWAKSAAGSYEVRDKVLGIVGYGHIGTQVGVLAESLGMRVIFHDIETKLSLGNARPAQGLDDLLARADVVTLHVPETAATHGMIGAAELARMKRGASLINASRGTVVDIDALAAALDDGQIGGAAIDVFPVEPTANAEPFVSPLIGKDNVLLTPHVGGSTQEAQESIGLEVAAKLIRYSDNGSTLSAVNFPEVALPEHAGSRRLLHIHRNVPGVLTRINEAFSANGVNIDGQYLQTRGEVGYVVIDVSADEDAIQPLRADLAAIPGTLRTRALY</sequence>
<gene>
    <name evidence="14" type="primary">serA</name>
    <name evidence="14" type="ORF">ACFO3Q_06985</name>
</gene>
<evidence type="ECO:0000256" key="11">
    <source>
        <dbReference type="ARBA" id="ARBA00048731"/>
    </source>
</evidence>
<evidence type="ECO:0000256" key="2">
    <source>
        <dbReference type="ARBA" id="ARBA00005216"/>
    </source>
</evidence>
<dbReference type="Gene3D" id="3.30.70.260">
    <property type="match status" value="1"/>
</dbReference>
<dbReference type="SUPFAM" id="SSF55021">
    <property type="entry name" value="ACT-like"/>
    <property type="match status" value="1"/>
</dbReference>
<name>A0ABV9NLD5_9GAMM</name>
<dbReference type="InterPro" id="IPR002912">
    <property type="entry name" value="ACT_dom"/>
</dbReference>
<evidence type="ECO:0000256" key="9">
    <source>
        <dbReference type="ARBA" id="ARBA00030455"/>
    </source>
</evidence>